<dbReference type="EMBL" id="CP046161">
    <property type="protein sequence ID" value="QKO30149.1"/>
    <property type="molecule type" value="Genomic_DNA"/>
</dbReference>
<reference evidence="3 4" key="1">
    <citation type="submission" date="2019-11" db="EMBL/GenBank/DDBJ databases">
        <authorList>
            <person name="Ren C."/>
            <person name="Wang H."/>
            <person name="Xu Y."/>
        </authorList>
    </citation>
    <scope>NUCLEOTIDE SEQUENCE [LARGE SCALE GENOMIC DNA]</scope>
    <source>
        <strain evidence="4">JNU-WLY1368</strain>
        <strain evidence="1 3">LBM 19010</strain>
    </source>
</reference>
<name>A0A859DS54_9FIRM</name>
<evidence type="ECO:0000313" key="2">
    <source>
        <dbReference type="EMBL" id="QKO30149.1"/>
    </source>
</evidence>
<protein>
    <submittedName>
        <fullName evidence="1">Uncharacterized protein</fullName>
    </submittedName>
</protein>
<evidence type="ECO:0000313" key="1">
    <source>
        <dbReference type="EMBL" id="QKN24650.1"/>
    </source>
</evidence>
<dbReference type="Proteomes" id="UP000509623">
    <property type="component" value="Chromosome"/>
</dbReference>
<reference evidence="2" key="3">
    <citation type="journal article" date="2022" name="Int. J. Syst. Evol. Microbiol.">
        <title>Caproicibacterium lactatifermentans sp. nov., isolated from pit clay used for the production of Chinese strong aroma-type liquor.</title>
        <authorList>
            <person name="Wang H."/>
            <person name="Gu Y."/>
            <person name="Zhao D."/>
            <person name="Qiao Z."/>
            <person name="Zheng J."/>
            <person name="Gao J."/>
            <person name="Ren C."/>
            <person name="Xu Y."/>
        </authorList>
    </citation>
    <scope>NUCLEOTIDE SEQUENCE</scope>
    <source>
        <strain evidence="2">JNU-WLY1368</strain>
    </source>
</reference>
<proteinExistence type="predicted"/>
<accession>A0A859DS54</accession>
<evidence type="ECO:0000313" key="4">
    <source>
        <dbReference type="Proteomes" id="UP000509623"/>
    </source>
</evidence>
<sequence>MKPMAVGANVSISAKINTAATTGTVNSMHGSRTPLGGFGCIVRLNGNMASAFFVQLLLSQFLQHMAFVQ</sequence>
<dbReference type="Proteomes" id="UP000501316">
    <property type="component" value="Chromosome"/>
</dbReference>
<dbReference type="KEGG" id="clf:GJQ69_09290"/>
<gene>
    <name evidence="1" type="ORF">GJQ69_09290</name>
    <name evidence="2" type="ORF">GKP14_03445</name>
</gene>
<reference evidence="2" key="2">
    <citation type="journal article" date="2021" name="Appl. Environ. Microbiol.">
        <title>Adaptability of a Caproate-Producing Bacterium Contributes to Its Dominance in an Anaerobic Fermentation System.</title>
        <authorList>
            <person name="Wang H."/>
            <person name="Gu Y."/>
            <person name="Zhou W."/>
            <person name="Zhao D."/>
            <person name="Qiao Z."/>
            <person name="Zheng J."/>
            <person name="Gao J."/>
            <person name="Chen X."/>
            <person name="Ren C."/>
            <person name="Xu Y."/>
        </authorList>
    </citation>
    <scope>NUCLEOTIDE SEQUENCE</scope>
    <source>
        <strain evidence="2">JNU-WLY1368</strain>
    </source>
</reference>
<dbReference type="RefSeq" id="WP_086036713.1">
    <property type="nucleotide sequence ID" value="NZ_CP046051.1"/>
</dbReference>
<evidence type="ECO:0000313" key="3">
    <source>
        <dbReference type="Proteomes" id="UP000501316"/>
    </source>
</evidence>
<organism evidence="1 3">
    <name type="scientific">Caproicibacterium lactatifermentans</name>
    <dbReference type="NCBI Taxonomy" id="2666138"/>
    <lineage>
        <taxon>Bacteria</taxon>
        <taxon>Bacillati</taxon>
        <taxon>Bacillota</taxon>
        <taxon>Clostridia</taxon>
        <taxon>Eubacteriales</taxon>
        <taxon>Oscillospiraceae</taxon>
        <taxon>Caproicibacterium</taxon>
    </lineage>
</organism>
<dbReference type="AlphaFoldDB" id="A0A859DS54"/>
<keyword evidence="4" id="KW-1185">Reference proteome</keyword>
<dbReference type="EMBL" id="CP046051">
    <property type="protein sequence ID" value="QKN24650.1"/>
    <property type="molecule type" value="Genomic_DNA"/>
</dbReference>